<gene>
    <name evidence="1" type="ORF">VNO77_05229</name>
</gene>
<keyword evidence="2" id="KW-1185">Reference proteome</keyword>
<dbReference type="EMBL" id="JAYMYQ010000001">
    <property type="protein sequence ID" value="KAK7363100.1"/>
    <property type="molecule type" value="Genomic_DNA"/>
</dbReference>
<sequence>MEIVVVGFAVNEDTFSLKCCTLLVIECMRIRLHAYHAGINSKVPRKFGRVFEGGAWCFIMSCWGPLFGYSICGKLYFVLHVEGRINDDMQF</sequence>
<evidence type="ECO:0000313" key="2">
    <source>
        <dbReference type="Proteomes" id="UP001367508"/>
    </source>
</evidence>
<proteinExistence type="predicted"/>
<reference evidence="1 2" key="1">
    <citation type="submission" date="2024-01" db="EMBL/GenBank/DDBJ databases">
        <title>The genomes of 5 underutilized Papilionoideae crops provide insights into root nodulation and disease resistanc.</title>
        <authorList>
            <person name="Jiang F."/>
        </authorList>
    </citation>
    <scope>NUCLEOTIDE SEQUENCE [LARGE SCALE GENOMIC DNA]</scope>
    <source>
        <strain evidence="1">LVBAO_FW01</strain>
        <tissue evidence="1">Leaves</tissue>
    </source>
</reference>
<organism evidence="1 2">
    <name type="scientific">Canavalia gladiata</name>
    <name type="common">Sword bean</name>
    <name type="synonym">Dolichos gladiatus</name>
    <dbReference type="NCBI Taxonomy" id="3824"/>
    <lineage>
        <taxon>Eukaryota</taxon>
        <taxon>Viridiplantae</taxon>
        <taxon>Streptophyta</taxon>
        <taxon>Embryophyta</taxon>
        <taxon>Tracheophyta</taxon>
        <taxon>Spermatophyta</taxon>
        <taxon>Magnoliopsida</taxon>
        <taxon>eudicotyledons</taxon>
        <taxon>Gunneridae</taxon>
        <taxon>Pentapetalae</taxon>
        <taxon>rosids</taxon>
        <taxon>fabids</taxon>
        <taxon>Fabales</taxon>
        <taxon>Fabaceae</taxon>
        <taxon>Papilionoideae</taxon>
        <taxon>50 kb inversion clade</taxon>
        <taxon>NPAAA clade</taxon>
        <taxon>indigoferoid/millettioid clade</taxon>
        <taxon>Phaseoleae</taxon>
        <taxon>Canavalia</taxon>
    </lineage>
</organism>
<comment type="caution">
    <text evidence="1">The sequence shown here is derived from an EMBL/GenBank/DDBJ whole genome shotgun (WGS) entry which is preliminary data.</text>
</comment>
<evidence type="ECO:0000313" key="1">
    <source>
        <dbReference type="EMBL" id="KAK7363100.1"/>
    </source>
</evidence>
<name>A0AAN9MXY7_CANGL</name>
<protein>
    <submittedName>
        <fullName evidence="1">Uncharacterized protein</fullName>
    </submittedName>
</protein>
<dbReference type="Proteomes" id="UP001367508">
    <property type="component" value="Unassembled WGS sequence"/>
</dbReference>
<dbReference type="AlphaFoldDB" id="A0AAN9MXY7"/>
<accession>A0AAN9MXY7</accession>